<dbReference type="AlphaFoldDB" id="A0A3B0CMK5"/>
<dbReference type="Gene3D" id="6.10.250.3150">
    <property type="match status" value="1"/>
</dbReference>
<dbReference type="RefSeq" id="WP_120745623.1">
    <property type="nucleotide sequence ID" value="NZ_RBAH01000001.1"/>
</dbReference>
<feature type="coiled-coil region" evidence="1">
    <location>
        <begin position="125"/>
        <end position="200"/>
    </location>
</feature>
<evidence type="ECO:0000256" key="2">
    <source>
        <dbReference type="SAM" id="SignalP"/>
    </source>
</evidence>
<reference evidence="3 4" key="1">
    <citation type="journal article" date="2007" name="Int. J. Syst. Evol. Microbiol.">
        <title>Paenibacillus ginsengarvi sp. nov., isolated from soil from ginseng cultivation.</title>
        <authorList>
            <person name="Yoon M.H."/>
            <person name="Ten L.N."/>
            <person name="Im W.T."/>
        </authorList>
    </citation>
    <scope>NUCLEOTIDE SEQUENCE [LARGE SCALE GENOMIC DNA]</scope>
    <source>
        <strain evidence="3 4">KCTC 13059</strain>
    </source>
</reference>
<organism evidence="3 4">
    <name type="scientific">Paenibacillus ginsengarvi</name>
    <dbReference type="NCBI Taxonomy" id="400777"/>
    <lineage>
        <taxon>Bacteria</taxon>
        <taxon>Bacillati</taxon>
        <taxon>Bacillota</taxon>
        <taxon>Bacilli</taxon>
        <taxon>Bacillales</taxon>
        <taxon>Paenibacillaceae</taxon>
        <taxon>Paenibacillus</taxon>
    </lineage>
</organism>
<accession>A0A3B0CMK5</accession>
<evidence type="ECO:0000313" key="3">
    <source>
        <dbReference type="EMBL" id="RKN86915.1"/>
    </source>
</evidence>
<dbReference type="OrthoDB" id="2657928at2"/>
<evidence type="ECO:0008006" key="5">
    <source>
        <dbReference type="Google" id="ProtNLM"/>
    </source>
</evidence>
<keyword evidence="2" id="KW-0732">Signal</keyword>
<evidence type="ECO:0000256" key="1">
    <source>
        <dbReference type="SAM" id="Coils"/>
    </source>
</evidence>
<dbReference type="EMBL" id="RBAH01000001">
    <property type="protein sequence ID" value="RKN86915.1"/>
    <property type="molecule type" value="Genomic_DNA"/>
</dbReference>
<proteinExistence type="predicted"/>
<keyword evidence="4" id="KW-1185">Reference proteome</keyword>
<gene>
    <name evidence="3" type="ORF">D7M11_02880</name>
</gene>
<feature type="chain" id="PRO_5017295066" description="SbsC C-terminal domain-containing protein" evidence="2">
    <location>
        <begin position="28"/>
        <end position="359"/>
    </location>
</feature>
<evidence type="ECO:0000313" key="4">
    <source>
        <dbReference type="Proteomes" id="UP000282311"/>
    </source>
</evidence>
<keyword evidence="1" id="KW-0175">Coiled coil</keyword>
<feature type="signal peptide" evidence="2">
    <location>
        <begin position="1"/>
        <end position="27"/>
    </location>
</feature>
<sequence>MRKRLLYLIMIGLGCLLLPLGALTATAQPEPEPKTKLLEKSLTMYELDREIARLSGEEKLLDKRIEETSGKVKQSAKLVEEQQQKTEKVIRSYYTGERRSLLLALVGVRSLQDALYVWEQLQTLLDNDRQTIDDYKQRYQTYKTEQAKLETDRRLLADTKAAFVAEKEKRLQAQEEVDRLLAASKNREQLEQEMNALRTSWEERGLPLFEQYFASLSEAMQHLPELLGQNSGMISIKGLAPKVTIGDEQLNRFLQQKSKTLEGFSFSFQDNAIMAGGKSGNVAISIKGRYIIENKPNNAVRFTIDSLTFNGYAMPESTAKSLEKRYDLSFYPTKLAPFIQATEVKIATGTMTIALKIGL</sequence>
<dbReference type="Proteomes" id="UP000282311">
    <property type="component" value="Unassembled WGS sequence"/>
</dbReference>
<dbReference type="PROSITE" id="PS51257">
    <property type="entry name" value="PROKAR_LIPOPROTEIN"/>
    <property type="match status" value="1"/>
</dbReference>
<name>A0A3B0CMK5_9BACL</name>
<protein>
    <recommendedName>
        <fullName evidence="5">SbsC C-terminal domain-containing protein</fullName>
    </recommendedName>
</protein>
<comment type="caution">
    <text evidence="3">The sequence shown here is derived from an EMBL/GenBank/DDBJ whole genome shotgun (WGS) entry which is preliminary data.</text>
</comment>